<evidence type="ECO:0000313" key="2">
    <source>
        <dbReference type="EMBL" id="MBB4658092.1"/>
    </source>
</evidence>
<dbReference type="RefSeq" id="WP_183815681.1">
    <property type="nucleotide sequence ID" value="NZ_JACHOB010000001.1"/>
</dbReference>
<dbReference type="Proteomes" id="UP000563524">
    <property type="component" value="Unassembled WGS sequence"/>
</dbReference>
<feature type="chain" id="PRO_5032359695" evidence="1">
    <location>
        <begin position="27"/>
        <end position="171"/>
    </location>
</feature>
<organism evidence="2 3">
    <name type="scientific">Parvularcula dongshanensis</name>
    <dbReference type="NCBI Taxonomy" id="1173995"/>
    <lineage>
        <taxon>Bacteria</taxon>
        <taxon>Pseudomonadati</taxon>
        <taxon>Pseudomonadota</taxon>
        <taxon>Alphaproteobacteria</taxon>
        <taxon>Parvularculales</taxon>
        <taxon>Parvularculaceae</taxon>
        <taxon>Parvularcula</taxon>
    </lineage>
</organism>
<dbReference type="EMBL" id="JACHOB010000001">
    <property type="protein sequence ID" value="MBB4658092.1"/>
    <property type="molecule type" value="Genomic_DNA"/>
</dbReference>
<gene>
    <name evidence="2" type="ORF">GGQ59_000592</name>
</gene>
<sequence length="171" mass="18649">MRRAGRSLTIALSTALSVALPQGASATPEQIATYRDWFVYVNEVGDDKICYAVTTPKEKEPSSVRHGDVYVMVASWASGAASEQPSFMAGYPLRESPDPQIRIGSDRWDLFPSGNEGFVEASDEERRLVAAMRRGTDMRLSAMSERGTATEYSFSLLGVSAALDRASKACR</sequence>
<dbReference type="AlphaFoldDB" id="A0A840I1I5"/>
<proteinExistence type="predicted"/>
<accession>A0A840I1I5</accession>
<feature type="signal peptide" evidence="1">
    <location>
        <begin position="1"/>
        <end position="26"/>
    </location>
</feature>
<reference evidence="2 3" key="1">
    <citation type="submission" date="2020-08" db="EMBL/GenBank/DDBJ databases">
        <title>Genomic Encyclopedia of Type Strains, Phase IV (KMG-IV): sequencing the most valuable type-strain genomes for metagenomic binning, comparative biology and taxonomic classification.</title>
        <authorList>
            <person name="Goeker M."/>
        </authorList>
    </citation>
    <scope>NUCLEOTIDE SEQUENCE [LARGE SCALE GENOMIC DNA]</scope>
    <source>
        <strain evidence="2 3">DSM 102850</strain>
    </source>
</reference>
<evidence type="ECO:0000313" key="3">
    <source>
        <dbReference type="Proteomes" id="UP000563524"/>
    </source>
</evidence>
<dbReference type="InterPro" id="IPR010642">
    <property type="entry name" value="Invasion_prot_B"/>
</dbReference>
<keyword evidence="1" id="KW-0732">Signal</keyword>
<dbReference type="Pfam" id="PF06776">
    <property type="entry name" value="IalB"/>
    <property type="match status" value="1"/>
</dbReference>
<dbReference type="Gene3D" id="2.60.40.1880">
    <property type="entry name" value="Invasion associated locus B (IalB) protein"/>
    <property type="match status" value="1"/>
</dbReference>
<evidence type="ECO:0000256" key="1">
    <source>
        <dbReference type="SAM" id="SignalP"/>
    </source>
</evidence>
<protein>
    <submittedName>
        <fullName evidence="2">Invasion protein IalB</fullName>
    </submittedName>
</protein>
<name>A0A840I1I5_9PROT</name>
<comment type="caution">
    <text evidence="2">The sequence shown here is derived from an EMBL/GenBank/DDBJ whole genome shotgun (WGS) entry which is preliminary data.</text>
</comment>
<dbReference type="InterPro" id="IPR038696">
    <property type="entry name" value="IalB_sf"/>
</dbReference>
<keyword evidence="3" id="KW-1185">Reference proteome</keyword>